<gene>
    <name evidence="3" type="ORF">SAMN04488035_0222</name>
</gene>
<dbReference type="STRING" id="285351.SAMN04488035_0222"/>
<dbReference type="Proteomes" id="UP000198520">
    <property type="component" value="Unassembled WGS sequence"/>
</dbReference>
<keyword evidence="2" id="KW-0472">Membrane</keyword>
<evidence type="ECO:0000256" key="1">
    <source>
        <dbReference type="SAM" id="MobiDB-lite"/>
    </source>
</evidence>
<accession>A0A1I2CRX9</accession>
<proteinExistence type="predicted"/>
<dbReference type="OrthoDB" id="5140693at2"/>
<feature type="region of interest" description="Disordered" evidence="1">
    <location>
        <begin position="1"/>
        <end position="35"/>
    </location>
</feature>
<organism evidence="3 4">
    <name type="scientific">Flavimobilis marinus</name>
    <dbReference type="NCBI Taxonomy" id="285351"/>
    <lineage>
        <taxon>Bacteria</taxon>
        <taxon>Bacillati</taxon>
        <taxon>Actinomycetota</taxon>
        <taxon>Actinomycetes</taxon>
        <taxon>Micrococcales</taxon>
        <taxon>Jonesiaceae</taxon>
        <taxon>Flavimobilis</taxon>
    </lineage>
</organism>
<protein>
    <submittedName>
        <fullName evidence="3">Uncharacterized protein</fullName>
    </submittedName>
</protein>
<keyword evidence="2" id="KW-1133">Transmembrane helix</keyword>
<evidence type="ECO:0000256" key="2">
    <source>
        <dbReference type="SAM" id="Phobius"/>
    </source>
</evidence>
<dbReference type="EMBL" id="FONZ01000001">
    <property type="protein sequence ID" value="SFE70500.1"/>
    <property type="molecule type" value="Genomic_DNA"/>
</dbReference>
<keyword evidence="2" id="KW-0812">Transmembrane</keyword>
<dbReference type="AlphaFoldDB" id="A0A1I2CRX9"/>
<sequence length="230" mass="23705">MSDETPQHGQPQHGRRTDGPDGDAARPAGTSERPGRRSWWIAGGLLLLLVVAAAVVWAATRGSEEPAAEPTTPPAVTITNPLPTPEVSPVAKEPGTPLYDLLPSTVLQFALSAASAEDPGLAPWTAGALEVHRLTYVAADGTELIVVATQWETPEDAEAARAAVDAAVATELPDAVATNDPVQVGEAQTGTATTRAGDPTGVVTWSNGTAVLRAEGPADTVRDVFLAFPI</sequence>
<evidence type="ECO:0000313" key="3">
    <source>
        <dbReference type="EMBL" id="SFE70500.1"/>
    </source>
</evidence>
<feature type="region of interest" description="Disordered" evidence="1">
    <location>
        <begin position="63"/>
        <end position="83"/>
    </location>
</feature>
<keyword evidence="4" id="KW-1185">Reference proteome</keyword>
<dbReference type="RefSeq" id="WP_093374273.1">
    <property type="nucleotide sequence ID" value="NZ_BNAN01000001.1"/>
</dbReference>
<reference evidence="4" key="1">
    <citation type="submission" date="2016-10" db="EMBL/GenBank/DDBJ databases">
        <authorList>
            <person name="Varghese N."/>
            <person name="Submissions S."/>
        </authorList>
    </citation>
    <scope>NUCLEOTIDE SEQUENCE [LARGE SCALE GENOMIC DNA]</scope>
    <source>
        <strain evidence="4">DSM 19083</strain>
    </source>
</reference>
<feature type="compositionally biased region" description="Low complexity" evidence="1">
    <location>
        <begin position="68"/>
        <end position="77"/>
    </location>
</feature>
<evidence type="ECO:0000313" key="4">
    <source>
        <dbReference type="Proteomes" id="UP000198520"/>
    </source>
</evidence>
<name>A0A1I2CRX9_9MICO</name>
<feature type="transmembrane region" description="Helical" evidence="2">
    <location>
        <begin position="39"/>
        <end position="59"/>
    </location>
</feature>